<organism evidence="1 2">
    <name type="scientific">Candidatus Desulfatibia profunda</name>
    <dbReference type="NCBI Taxonomy" id="2841695"/>
    <lineage>
        <taxon>Bacteria</taxon>
        <taxon>Pseudomonadati</taxon>
        <taxon>Thermodesulfobacteriota</taxon>
        <taxon>Desulfobacteria</taxon>
        <taxon>Desulfobacterales</taxon>
        <taxon>Desulfobacterales incertae sedis</taxon>
        <taxon>Candidatus Desulfatibia</taxon>
    </lineage>
</organism>
<sequence>MLWFDEMYNENFYRYHSSLNIAAETDLLIVVGTSGATSLPNQIVWVVKSI</sequence>
<accession>A0A8J6TN15</accession>
<dbReference type="Proteomes" id="UP000603434">
    <property type="component" value="Unassembled WGS sequence"/>
</dbReference>
<protein>
    <submittedName>
        <fullName evidence="1">Uncharacterized protein</fullName>
    </submittedName>
</protein>
<dbReference type="AlphaFoldDB" id="A0A8J6TN15"/>
<gene>
    <name evidence="1" type="ORF">H8E23_11375</name>
</gene>
<comment type="caution">
    <text evidence="1">The sequence shown here is derived from an EMBL/GenBank/DDBJ whole genome shotgun (WGS) entry which is preliminary data.</text>
</comment>
<name>A0A8J6TN15_9BACT</name>
<reference evidence="1 2" key="1">
    <citation type="submission" date="2020-08" db="EMBL/GenBank/DDBJ databases">
        <title>Bridging the membrane lipid divide: bacteria of the FCB group superphylum have the potential to synthesize archaeal ether lipids.</title>
        <authorList>
            <person name="Villanueva L."/>
            <person name="Von Meijenfeldt F.A.B."/>
            <person name="Westbye A.B."/>
            <person name="Yadav S."/>
            <person name="Hopmans E.C."/>
            <person name="Dutilh B.E."/>
            <person name="Sinninghe Damste J.S."/>
        </authorList>
    </citation>
    <scope>NUCLEOTIDE SEQUENCE [LARGE SCALE GENOMIC DNA]</scope>
    <source>
        <strain evidence="1">NIOZ-UU30</strain>
    </source>
</reference>
<proteinExistence type="predicted"/>
<dbReference type="SUPFAM" id="SSF52467">
    <property type="entry name" value="DHS-like NAD/FAD-binding domain"/>
    <property type="match status" value="1"/>
</dbReference>
<evidence type="ECO:0000313" key="2">
    <source>
        <dbReference type="Proteomes" id="UP000603434"/>
    </source>
</evidence>
<dbReference type="EMBL" id="JACNJH010000162">
    <property type="protein sequence ID" value="MBC8361986.1"/>
    <property type="molecule type" value="Genomic_DNA"/>
</dbReference>
<dbReference type="InterPro" id="IPR029035">
    <property type="entry name" value="DHS-like_NAD/FAD-binding_dom"/>
</dbReference>
<evidence type="ECO:0000313" key="1">
    <source>
        <dbReference type="EMBL" id="MBC8361986.1"/>
    </source>
</evidence>